<evidence type="ECO:0000256" key="6">
    <source>
        <dbReference type="ARBA" id="ARBA00022763"/>
    </source>
</evidence>
<comment type="cofactor">
    <cofactor evidence="1">
        <name>Mn(2+)</name>
        <dbReference type="ChEBI" id="CHEBI:29035"/>
    </cofactor>
</comment>
<keyword evidence="10" id="KW-0539">Nucleus</keyword>
<feature type="transmembrane region" description="Helical" evidence="11">
    <location>
        <begin position="108"/>
        <end position="130"/>
    </location>
</feature>
<keyword evidence="11" id="KW-0472">Membrane</keyword>
<keyword evidence="7" id="KW-0378">Hydrolase</keyword>
<dbReference type="InterPro" id="IPR005135">
    <property type="entry name" value="Endo/exonuclease/phosphatase"/>
</dbReference>
<keyword evidence="6" id="KW-0227">DNA damage</keyword>
<dbReference type="EMBL" id="BRXZ01000627">
    <property type="protein sequence ID" value="GMH49265.1"/>
    <property type="molecule type" value="Genomic_DNA"/>
</dbReference>
<dbReference type="GO" id="GO:0070260">
    <property type="term" value="F:5'-tyrosyl-DNA phosphodiesterase activity"/>
    <property type="evidence" value="ECO:0007669"/>
    <property type="project" value="TreeGrafter"/>
</dbReference>
<evidence type="ECO:0000256" key="10">
    <source>
        <dbReference type="ARBA" id="ARBA00023242"/>
    </source>
</evidence>
<evidence type="ECO:0000256" key="2">
    <source>
        <dbReference type="ARBA" id="ARBA00001946"/>
    </source>
</evidence>
<dbReference type="GO" id="GO:0046872">
    <property type="term" value="F:metal ion binding"/>
    <property type="evidence" value="ECO:0007669"/>
    <property type="project" value="UniProtKB-KW"/>
</dbReference>
<dbReference type="PANTHER" id="PTHR15822:SF4">
    <property type="entry name" value="TYROSYL-DNA PHOSPHODIESTERASE 2"/>
    <property type="match status" value="1"/>
</dbReference>
<keyword evidence="11" id="KW-0812">Transmembrane</keyword>
<dbReference type="GO" id="GO:0003697">
    <property type="term" value="F:single-stranded DNA binding"/>
    <property type="evidence" value="ECO:0007669"/>
    <property type="project" value="TreeGrafter"/>
</dbReference>
<name>A0A9W7DP54_9STRA</name>
<evidence type="ECO:0000313" key="13">
    <source>
        <dbReference type="EMBL" id="GMH49265.1"/>
    </source>
</evidence>
<evidence type="ECO:0000256" key="9">
    <source>
        <dbReference type="ARBA" id="ARBA00023204"/>
    </source>
</evidence>
<evidence type="ECO:0000256" key="7">
    <source>
        <dbReference type="ARBA" id="ARBA00022801"/>
    </source>
</evidence>
<dbReference type="OrthoDB" id="192266at2759"/>
<comment type="subcellular location">
    <subcellularLocation>
        <location evidence="3">Nucleus</location>
        <location evidence="3">PML body</location>
    </subcellularLocation>
</comment>
<accession>A0A9W7DP54</accession>
<keyword evidence="11" id="KW-1133">Transmembrane helix</keyword>
<dbReference type="InterPro" id="IPR051547">
    <property type="entry name" value="TDP2-like"/>
</dbReference>
<dbReference type="AlphaFoldDB" id="A0A9W7DP54"/>
<evidence type="ECO:0000256" key="11">
    <source>
        <dbReference type="SAM" id="Phobius"/>
    </source>
</evidence>
<evidence type="ECO:0000313" key="14">
    <source>
        <dbReference type="Proteomes" id="UP001165082"/>
    </source>
</evidence>
<dbReference type="SUPFAM" id="SSF56219">
    <property type="entry name" value="DNase I-like"/>
    <property type="match status" value="1"/>
</dbReference>
<evidence type="ECO:0000256" key="5">
    <source>
        <dbReference type="ARBA" id="ARBA00022723"/>
    </source>
</evidence>
<evidence type="ECO:0000259" key="12">
    <source>
        <dbReference type="Pfam" id="PF03372"/>
    </source>
</evidence>
<dbReference type="InterPro" id="IPR036691">
    <property type="entry name" value="Endo/exonu/phosph_ase_sf"/>
</dbReference>
<keyword evidence="8" id="KW-0460">Magnesium</keyword>
<dbReference type="PANTHER" id="PTHR15822">
    <property type="entry name" value="TRAF AND TNF RECEPTOR-ASSOCIATED PROTEIN"/>
    <property type="match status" value="1"/>
</dbReference>
<evidence type="ECO:0000256" key="8">
    <source>
        <dbReference type="ARBA" id="ARBA00022842"/>
    </source>
</evidence>
<keyword evidence="5" id="KW-0479">Metal-binding</keyword>
<comment type="cofactor">
    <cofactor evidence="2">
        <name>Mg(2+)</name>
        <dbReference type="ChEBI" id="CHEBI:18420"/>
    </cofactor>
</comment>
<keyword evidence="14" id="KW-1185">Reference proteome</keyword>
<dbReference type="GO" id="GO:0006302">
    <property type="term" value="P:double-strand break repair"/>
    <property type="evidence" value="ECO:0007669"/>
    <property type="project" value="TreeGrafter"/>
</dbReference>
<keyword evidence="9" id="KW-0234">DNA repair</keyword>
<dbReference type="Proteomes" id="UP001165082">
    <property type="component" value="Unassembled WGS sequence"/>
</dbReference>
<feature type="domain" description="Endonuclease/exonuclease/phosphatase" evidence="12">
    <location>
        <begin position="9"/>
        <end position="326"/>
    </location>
</feature>
<dbReference type="GO" id="GO:0004518">
    <property type="term" value="F:nuclease activity"/>
    <property type="evidence" value="ECO:0007669"/>
    <property type="project" value="UniProtKB-KW"/>
</dbReference>
<comment type="caution">
    <text evidence="13">The sequence shown here is derived from an EMBL/GenBank/DDBJ whole genome shotgun (WGS) entry which is preliminary data.</text>
</comment>
<evidence type="ECO:0000256" key="1">
    <source>
        <dbReference type="ARBA" id="ARBA00001936"/>
    </source>
</evidence>
<sequence>MHFRVLDLNIYGEPNASDDSKSSMAERLTELACSVATKNLDVMAFQEMYLPYSRKIFQKKLGNQYEMIGANHFFPSVPALSCVPSLLAYAIVRYLLEGSMLFSVGLSFAVSPLALLVLFKVLSLCLPLVFPIPSDIGFLERARLDFMGTAICFNRDIWSDIKRVSVNPFSDSMRGYPRPSSLSLKNLGVWLLLFVQHTFFRPGFLMGVATHKDSNKRVLVVNAHLVLGYPNPKRTVQVKRVLEEITAYSVSEGADCVVLCGDFNAPPQDTCFDAIRTAGYMDSTTWVPKGQNVCTQCCKNPLVTDDGEEFGSEESRIDYVFVRGLGKRNRLMTELMSAKTVFDFADKDGIMSDHFGIELDVAIS</sequence>
<keyword evidence="4" id="KW-0540">Nuclease</keyword>
<dbReference type="Pfam" id="PF03372">
    <property type="entry name" value="Exo_endo_phos"/>
    <property type="match status" value="1"/>
</dbReference>
<protein>
    <recommendedName>
        <fullName evidence="12">Endonuclease/exonuclease/phosphatase domain-containing protein</fullName>
    </recommendedName>
</protein>
<dbReference type="GO" id="GO:0005737">
    <property type="term" value="C:cytoplasm"/>
    <property type="evidence" value="ECO:0007669"/>
    <property type="project" value="TreeGrafter"/>
</dbReference>
<proteinExistence type="predicted"/>
<gene>
    <name evidence="13" type="ORF">TrRE_jg6094</name>
</gene>
<evidence type="ECO:0000256" key="4">
    <source>
        <dbReference type="ARBA" id="ARBA00022722"/>
    </source>
</evidence>
<reference evidence="13" key="1">
    <citation type="submission" date="2022-07" db="EMBL/GenBank/DDBJ databases">
        <title>Genome analysis of Parmales, a sister group of diatoms, reveals the evolutionary specialization of diatoms from phago-mixotrophs to photoautotrophs.</title>
        <authorList>
            <person name="Ban H."/>
            <person name="Sato S."/>
            <person name="Yoshikawa S."/>
            <person name="Kazumasa Y."/>
            <person name="Nakamura Y."/>
            <person name="Ichinomiya M."/>
            <person name="Saitoh K."/>
            <person name="Sato N."/>
            <person name="Blanc-Mathieu R."/>
            <person name="Endo H."/>
            <person name="Kuwata A."/>
            <person name="Ogata H."/>
        </authorList>
    </citation>
    <scope>NUCLEOTIDE SEQUENCE</scope>
</reference>
<dbReference type="Gene3D" id="3.60.10.10">
    <property type="entry name" value="Endonuclease/exonuclease/phosphatase"/>
    <property type="match status" value="2"/>
</dbReference>
<organism evidence="13 14">
    <name type="scientific">Triparma retinervis</name>
    <dbReference type="NCBI Taxonomy" id="2557542"/>
    <lineage>
        <taxon>Eukaryota</taxon>
        <taxon>Sar</taxon>
        <taxon>Stramenopiles</taxon>
        <taxon>Ochrophyta</taxon>
        <taxon>Bolidophyceae</taxon>
        <taxon>Parmales</taxon>
        <taxon>Triparmaceae</taxon>
        <taxon>Triparma</taxon>
    </lineage>
</organism>
<feature type="transmembrane region" description="Helical" evidence="11">
    <location>
        <begin position="73"/>
        <end position="96"/>
    </location>
</feature>
<evidence type="ECO:0000256" key="3">
    <source>
        <dbReference type="ARBA" id="ARBA00004322"/>
    </source>
</evidence>